<feature type="compositionally biased region" description="Acidic residues" evidence="1">
    <location>
        <begin position="104"/>
        <end position="147"/>
    </location>
</feature>
<name>A0A6A6HEX1_VIRVR</name>
<dbReference type="AlphaFoldDB" id="A0A6A6HEX1"/>
<evidence type="ECO:0000259" key="2">
    <source>
        <dbReference type="SMART" id="SM01406"/>
    </source>
</evidence>
<dbReference type="PANTHER" id="PTHR21561">
    <property type="entry name" value="INO80 COMPLEX SUBUNIT B"/>
    <property type="match status" value="1"/>
</dbReference>
<dbReference type="PANTHER" id="PTHR21561:SF12">
    <property type="entry name" value="INO80 COMPLEX SUBUNIT B"/>
    <property type="match status" value="1"/>
</dbReference>
<protein>
    <recommendedName>
        <fullName evidence="2">INO80 complex subunit B-like conserved region domain-containing protein</fullName>
    </recommendedName>
</protein>
<evidence type="ECO:0000313" key="4">
    <source>
        <dbReference type="Proteomes" id="UP000800092"/>
    </source>
</evidence>
<sequence>MTTRRSTRLRIGGTDTPWARTPGNPSARPRRAPSGASSITSIERASNESPAEAARSIHLKVKAPPSKLREVTSGVSINSRDSLEGTEVVSGPRKSRSKKAIVEESSEDEDEDEDVEGDIDDEELDEDAEGDDDEDDEDADGDVDMEDVYEKSLPVPPAPKPSIARPKVTIRRANPSNGTKSIEDKEMEEEEEDDELSEMESQDEEQVDELGEDEEGVEDEEGDEEDAEGDDDIDSDDETPSGSRGGTPDLSKLTRRQRAAYEEMDGGLMALSNEAQKKKHLTAEEHAMRRAEMARRRKNLSEKRNEEEKMDTINRLLKKQAPKRRGRVKDVNTSSVIAAAAEDGATPGEDSGESERPSPFYTRWVNHVGGTTLSVPEEWLDAPVGRIFEGAKKVQKVSPMAFGKMVEEVQ</sequence>
<evidence type="ECO:0000256" key="1">
    <source>
        <dbReference type="SAM" id="MobiDB-lite"/>
    </source>
</evidence>
<feature type="compositionally biased region" description="Acidic residues" evidence="1">
    <location>
        <begin position="185"/>
        <end position="239"/>
    </location>
</feature>
<dbReference type="GO" id="GO:0006338">
    <property type="term" value="P:chromatin remodeling"/>
    <property type="evidence" value="ECO:0007669"/>
    <property type="project" value="InterPro"/>
</dbReference>
<reference evidence="3" key="1">
    <citation type="journal article" date="2020" name="Stud. Mycol.">
        <title>101 Dothideomycetes genomes: a test case for predicting lifestyles and emergence of pathogens.</title>
        <authorList>
            <person name="Haridas S."/>
            <person name="Albert R."/>
            <person name="Binder M."/>
            <person name="Bloem J."/>
            <person name="Labutti K."/>
            <person name="Salamov A."/>
            <person name="Andreopoulos B."/>
            <person name="Baker S."/>
            <person name="Barry K."/>
            <person name="Bills G."/>
            <person name="Bluhm B."/>
            <person name="Cannon C."/>
            <person name="Castanera R."/>
            <person name="Culley D."/>
            <person name="Daum C."/>
            <person name="Ezra D."/>
            <person name="Gonzalez J."/>
            <person name="Henrissat B."/>
            <person name="Kuo A."/>
            <person name="Liang C."/>
            <person name="Lipzen A."/>
            <person name="Lutzoni F."/>
            <person name="Magnuson J."/>
            <person name="Mondo S."/>
            <person name="Nolan M."/>
            <person name="Ohm R."/>
            <person name="Pangilinan J."/>
            <person name="Park H.-J."/>
            <person name="Ramirez L."/>
            <person name="Alfaro M."/>
            <person name="Sun H."/>
            <person name="Tritt A."/>
            <person name="Yoshinaga Y."/>
            <person name="Zwiers L.-H."/>
            <person name="Turgeon B."/>
            <person name="Goodwin S."/>
            <person name="Spatafora J."/>
            <person name="Crous P."/>
            <person name="Grigoriev I."/>
        </authorList>
    </citation>
    <scope>NUCLEOTIDE SEQUENCE</scope>
    <source>
        <strain evidence="3">Tuck. ex Michener</strain>
    </source>
</reference>
<evidence type="ECO:0000313" key="3">
    <source>
        <dbReference type="EMBL" id="KAF2236674.1"/>
    </source>
</evidence>
<dbReference type="Pfam" id="PF04795">
    <property type="entry name" value="PAPA-1"/>
    <property type="match status" value="1"/>
</dbReference>
<keyword evidence="4" id="KW-1185">Reference proteome</keyword>
<dbReference type="InterPro" id="IPR029523">
    <property type="entry name" value="INO80B/Ies2"/>
</dbReference>
<accession>A0A6A6HEX1</accession>
<feature type="compositionally biased region" description="Basic and acidic residues" evidence="1">
    <location>
        <begin position="281"/>
        <end position="312"/>
    </location>
</feature>
<gene>
    <name evidence="3" type="ORF">EV356DRAFT_64965</name>
</gene>
<dbReference type="SMART" id="SM01406">
    <property type="entry name" value="PAPA-1"/>
    <property type="match status" value="1"/>
</dbReference>
<dbReference type="Proteomes" id="UP000800092">
    <property type="component" value="Unassembled WGS sequence"/>
</dbReference>
<dbReference type="EMBL" id="ML991784">
    <property type="protein sequence ID" value="KAF2236674.1"/>
    <property type="molecule type" value="Genomic_DNA"/>
</dbReference>
<dbReference type="InterPro" id="IPR006880">
    <property type="entry name" value="INO80B_C"/>
</dbReference>
<organism evidence="3 4">
    <name type="scientific">Viridothelium virens</name>
    <name type="common">Speckled blister lichen</name>
    <name type="synonym">Trypethelium virens</name>
    <dbReference type="NCBI Taxonomy" id="1048519"/>
    <lineage>
        <taxon>Eukaryota</taxon>
        <taxon>Fungi</taxon>
        <taxon>Dikarya</taxon>
        <taxon>Ascomycota</taxon>
        <taxon>Pezizomycotina</taxon>
        <taxon>Dothideomycetes</taxon>
        <taxon>Dothideomycetes incertae sedis</taxon>
        <taxon>Trypetheliales</taxon>
        <taxon>Trypetheliaceae</taxon>
        <taxon>Viridothelium</taxon>
    </lineage>
</organism>
<feature type="compositionally biased region" description="Polar residues" evidence="1">
    <location>
        <begin position="35"/>
        <end position="49"/>
    </location>
</feature>
<proteinExistence type="predicted"/>
<dbReference type="OrthoDB" id="2021186at2759"/>
<feature type="compositionally biased region" description="Basic residues" evidence="1">
    <location>
        <begin position="316"/>
        <end position="327"/>
    </location>
</feature>
<dbReference type="GO" id="GO:0031011">
    <property type="term" value="C:Ino80 complex"/>
    <property type="evidence" value="ECO:0007669"/>
    <property type="project" value="InterPro"/>
</dbReference>
<feature type="domain" description="INO80 complex subunit B-like conserved region" evidence="2">
    <location>
        <begin position="285"/>
        <end position="379"/>
    </location>
</feature>
<feature type="region of interest" description="Disordered" evidence="1">
    <location>
        <begin position="1"/>
        <end position="359"/>
    </location>
</feature>